<evidence type="ECO:0000313" key="2">
    <source>
        <dbReference type="EMBL" id="MXN20663.1"/>
    </source>
</evidence>
<dbReference type="EMBL" id="WUMU01000033">
    <property type="protein sequence ID" value="MXN20663.1"/>
    <property type="molecule type" value="Genomic_DNA"/>
</dbReference>
<dbReference type="RefSeq" id="WP_160896786.1">
    <property type="nucleotide sequence ID" value="NZ_WUMU01000033.1"/>
</dbReference>
<name>A0A6L7GCZ6_9RHOB</name>
<accession>A0A6L7GCZ6</accession>
<comment type="caution">
    <text evidence="2">The sequence shown here is derived from an EMBL/GenBank/DDBJ whole genome shotgun (WGS) entry which is preliminary data.</text>
</comment>
<gene>
    <name evidence="2" type="ORF">GR170_22770</name>
</gene>
<keyword evidence="3" id="KW-1185">Reference proteome</keyword>
<feature type="chain" id="PRO_5026978437" evidence="1">
    <location>
        <begin position="24"/>
        <end position="109"/>
    </location>
</feature>
<dbReference type="AlphaFoldDB" id="A0A6L7GCZ6"/>
<evidence type="ECO:0000313" key="3">
    <source>
        <dbReference type="Proteomes" id="UP000477911"/>
    </source>
</evidence>
<protein>
    <submittedName>
        <fullName evidence="2">Uncharacterized protein</fullName>
    </submittedName>
</protein>
<evidence type="ECO:0000256" key="1">
    <source>
        <dbReference type="SAM" id="SignalP"/>
    </source>
</evidence>
<proteinExistence type="predicted"/>
<sequence length="109" mass="11458">MTRLSLGLVLAASASLLSAPVVAQDAPLVSINTGPARLTGPKIIQGVAPGDVLPMNYMVLLGTERRGLPAPANGWVYFDVDGQVVKADLATREVIGKVMLEDGKTMMIR</sequence>
<feature type="signal peptide" evidence="1">
    <location>
        <begin position="1"/>
        <end position="23"/>
    </location>
</feature>
<reference evidence="2 3" key="1">
    <citation type="submission" date="2019-12" db="EMBL/GenBank/DDBJ databases">
        <authorList>
            <person name="Li M."/>
        </authorList>
    </citation>
    <scope>NUCLEOTIDE SEQUENCE [LARGE SCALE GENOMIC DNA]</scope>
    <source>
        <strain evidence="2 3">GBMRC 2024</strain>
    </source>
</reference>
<dbReference type="Proteomes" id="UP000477911">
    <property type="component" value="Unassembled WGS sequence"/>
</dbReference>
<keyword evidence="1" id="KW-0732">Signal</keyword>
<organism evidence="2 3">
    <name type="scientific">Pseudooceanicola albus</name>
    <dbReference type="NCBI Taxonomy" id="2692189"/>
    <lineage>
        <taxon>Bacteria</taxon>
        <taxon>Pseudomonadati</taxon>
        <taxon>Pseudomonadota</taxon>
        <taxon>Alphaproteobacteria</taxon>
        <taxon>Rhodobacterales</taxon>
        <taxon>Paracoccaceae</taxon>
        <taxon>Pseudooceanicola</taxon>
    </lineage>
</organism>